<keyword evidence="1" id="KW-0408">Iron</keyword>
<gene>
    <name evidence="4" type="ORF">CDEB00056_LOCUS5904</name>
</gene>
<accession>A0A7S3PZN8</accession>
<organism evidence="4">
    <name type="scientific">Chaetoceros debilis</name>
    <dbReference type="NCBI Taxonomy" id="122233"/>
    <lineage>
        <taxon>Eukaryota</taxon>
        <taxon>Sar</taxon>
        <taxon>Stramenopiles</taxon>
        <taxon>Ochrophyta</taxon>
        <taxon>Bacillariophyta</taxon>
        <taxon>Coscinodiscophyceae</taxon>
        <taxon>Chaetocerotophycidae</taxon>
        <taxon>Chaetocerotales</taxon>
        <taxon>Chaetocerotaceae</taxon>
        <taxon>Chaetoceros</taxon>
    </lineage>
</organism>
<keyword evidence="2" id="KW-0456">Lyase</keyword>
<dbReference type="EMBL" id="HBIO01007820">
    <property type="protein sequence ID" value="CAE0461063.1"/>
    <property type="molecule type" value="Transcribed_RNA"/>
</dbReference>
<evidence type="ECO:0000256" key="1">
    <source>
        <dbReference type="ARBA" id="ARBA00023004"/>
    </source>
</evidence>
<evidence type="ECO:0000256" key="2">
    <source>
        <dbReference type="ARBA" id="ARBA00023239"/>
    </source>
</evidence>
<reference evidence="4" key="1">
    <citation type="submission" date="2021-01" db="EMBL/GenBank/DDBJ databases">
        <authorList>
            <person name="Corre E."/>
            <person name="Pelletier E."/>
            <person name="Niang G."/>
            <person name="Scheremetjew M."/>
            <person name="Finn R."/>
            <person name="Kale V."/>
            <person name="Holt S."/>
            <person name="Cochrane G."/>
            <person name="Meng A."/>
            <person name="Brown T."/>
            <person name="Cohen L."/>
        </authorList>
    </citation>
    <scope>NUCLEOTIDE SEQUENCE</scope>
    <source>
        <strain evidence="4">MM31A-1</strain>
    </source>
</reference>
<evidence type="ECO:0000259" key="3">
    <source>
        <dbReference type="Pfam" id="PF04412"/>
    </source>
</evidence>
<sequence>MALLDYSHSKLHLLSYFEFASPLYRSFCAAFGTTGKSPLFHMAKVTPEAVNDDILKGMVDGCRDNVEVTIQDLSHAHAMLDSGKNNHSDSRVDLVALGNPHLSISELKRLTDLLHQNGVNKVKVDVVATLSRHVQSLGLERGYIKKLEEYGVQLINDTCWCMICDPPIIPVEQNARILTNSGKYAHYGPGLTNRKIRFGSMFDCVQAAKTGELRLSIPSWLPRKFASTLKRIK</sequence>
<dbReference type="PANTHER" id="PTHR36577:SF3">
    <property type="entry name" value="DUF521 DOMAIN PROTEIN (AFU_ORTHOLOGUE AFUA_6G00490)"/>
    <property type="match status" value="1"/>
</dbReference>
<dbReference type="AlphaFoldDB" id="A0A7S3PZN8"/>
<dbReference type="Pfam" id="PF04412">
    <property type="entry name" value="AcnX"/>
    <property type="match status" value="1"/>
</dbReference>
<dbReference type="GO" id="GO:0016829">
    <property type="term" value="F:lyase activity"/>
    <property type="evidence" value="ECO:0007669"/>
    <property type="project" value="UniProtKB-KW"/>
</dbReference>
<feature type="domain" description="Phosphomevalonate dehydratase large subunit-like" evidence="3">
    <location>
        <begin position="24"/>
        <end position="206"/>
    </location>
</feature>
<name>A0A7S3PZN8_9STRA</name>
<proteinExistence type="predicted"/>
<evidence type="ECO:0000313" key="4">
    <source>
        <dbReference type="EMBL" id="CAE0461063.1"/>
    </source>
</evidence>
<dbReference type="PANTHER" id="PTHR36577">
    <property type="entry name" value="DUF521 DOMAIN PROTEIN (AFU_ORTHOLOGUE AFUA_6G00490)"/>
    <property type="match status" value="1"/>
</dbReference>
<protein>
    <recommendedName>
        <fullName evidence="3">Phosphomevalonate dehydratase large subunit-like domain-containing protein</fullName>
    </recommendedName>
</protein>
<dbReference type="InterPro" id="IPR007506">
    <property type="entry name" value="PMDh-L-like_dom"/>
</dbReference>